<dbReference type="InterPro" id="IPR037202">
    <property type="entry name" value="ESCRT_assembly_dom"/>
</dbReference>
<protein>
    <recommendedName>
        <fullName evidence="13">Protein ELC-like</fullName>
    </recommendedName>
</protein>
<evidence type="ECO:0000256" key="2">
    <source>
        <dbReference type="ARBA" id="ARBA00009594"/>
    </source>
</evidence>
<keyword evidence="12" id="KW-1185">Reference proteome</keyword>
<evidence type="ECO:0000259" key="10">
    <source>
        <dbReference type="PROSITE" id="PS51322"/>
    </source>
</evidence>
<dbReference type="Pfam" id="PF05743">
    <property type="entry name" value="UEV"/>
    <property type="match status" value="1"/>
</dbReference>
<keyword evidence="6 8" id="KW-0175">Coiled coil</keyword>
<keyword evidence="3 7" id="KW-0813">Transport</keyword>
<evidence type="ECO:0008006" key="13">
    <source>
        <dbReference type="Google" id="ProtNLM"/>
    </source>
</evidence>
<evidence type="ECO:0000256" key="8">
    <source>
        <dbReference type="SAM" id="Coils"/>
    </source>
</evidence>
<dbReference type="PANTHER" id="PTHR23306:SF21">
    <property type="entry name" value="UBIQUITIN-CONJUGATING ENZYME_RWD-LIKE PROTEIN"/>
    <property type="match status" value="1"/>
</dbReference>
<dbReference type="Pfam" id="PF09454">
    <property type="entry name" value="Vps23_core"/>
    <property type="match status" value="1"/>
</dbReference>
<dbReference type="Gene3D" id="3.10.110.10">
    <property type="entry name" value="Ubiquitin Conjugating Enzyme"/>
    <property type="match status" value="1"/>
</dbReference>
<dbReference type="SUPFAM" id="SSF54495">
    <property type="entry name" value="UBC-like"/>
    <property type="match status" value="1"/>
</dbReference>
<feature type="coiled-coil region" evidence="8">
    <location>
        <begin position="227"/>
        <end position="254"/>
    </location>
</feature>
<dbReference type="InterPro" id="IPR052070">
    <property type="entry name" value="ESCRT-I_UEV_domain"/>
</dbReference>
<keyword evidence="5 7" id="KW-0653">Protein transport</keyword>
<dbReference type="PANTHER" id="PTHR23306">
    <property type="entry name" value="TUMOR SUSCEPTIBILITY GENE 101 PROTEIN-RELATED"/>
    <property type="match status" value="1"/>
</dbReference>
<dbReference type="InterPro" id="IPR016135">
    <property type="entry name" value="UBQ-conjugating_enzyme/RWD"/>
</dbReference>
<dbReference type="CDD" id="cd11685">
    <property type="entry name" value="UEV_TSG101-like"/>
    <property type="match status" value="1"/>
</dbReference>
<evidence type="ECO:0000313" key="12">
    <source>
        <dbReference type="Proteomes" id="UP001318860"/>
    </source>
</evidence>
<evidence type="ECO:0000256" key="5">
    <source>
        <dbReference type="ARBA" id="ARBA00022927"/>
    </source>
</evidence>
<dbReference type="Proteomes" id="UP001318860">
    <property type="component" value="Unassembled WGS sequence"/>
</dbReference>
<organism evidence="11 12">
    <name type="scientific">Rehmannia glutinosa</name>
    <name type="common">Chinese foxglove</name>
    <dbReference type="NCBI Taxonomy" id="99300"/>
    <lineage>
        <taxon>Eukaryota</taxon>
        <taxon>Viridiplantae</taxon>
        <taxon>Streptophyta</taxon>
        <taxon>Embryophyta</taxon>
        <taxon>Tracheophyta</taxon>
        <taxon>Spermatophyta</taxon>
        <taxon>Magnoliopsida</taxon>
        <taxon>eudicotyledons</taxon>
        <taxon>Gunneridae</taxon>
        <taxon>Pentapetalae</taxon>
        <taxon>asterids</taxon>
        <taxon>lamiids</taxon>
        <taxon>Lamiales</taxon>
        <taxon>Orobanchaceae</taxon>
        <taxon>Rehmannieae</taxon>
        <taxon>Rehmannia</taxon>
    </lineage>
</organism>
<evidence type="ECO:0000256" key="6">
    <source>
        <dbReference type="ARBA" id="ARBA00023054"/>
    </source>
</evidence>
<comment type="caution">
    <text evidence="11">The sequence shown here is derived from an EMBL/GenBank/DDBJ whole genome shotgun (WGS) entry which is preliminary data.</text>
</comment>
<dbReference type="InterPro" id="IPR008883">
    <property type="entry name" value="UEV_N"/>
</dbReference>
<dbReference type="SUPFAM" id="SSF140111">
    <property type="entry name" value="Endosomal sorting complex assembly domain"/>
    <property type="match status" value="1"/>
</dbReference>
<dbReference type="EMBL" id="JABTTQ020000001">
    <property type="protein sequence ID" value="KAK6164594.1"/>
    <property type="molecule type" value="Genomic_DNA"/>
</dbReference>
<evidence type="ECO:0000313" key="11">
    <source>
        <dbReference type="EMBL" id="KAK6164594.1"/>
    </source>
</evidence>
<evidence type="ECO:0000259" key="9">
    <source>
        <dbReference type="PROSITE" id="PS51312"/>
    </source>
</evidence>
<evidence type="ECO:0000256" key="1">
    <source>
        <dbReference type="ARBA" id="ARBA00004177"/>
    </source>
</evidence>
<dbReference type="PROSITE" id="PS51312">
    <property type="entry name" value="SB"/>
    <property type="match status" value="1"/>
</dbReference>
<proteinExistence type="inferred from homology"/>
<accession>A0ABR0Y045</accession>
<evidence type="ECO:0000256" key="3">
    <source>
        <dbReference type="ARBA" id="ARBA00022448"/>
    </source>
</evidence>
<feature type="domain" description="UEV" evidence="10">
    <location>
        <begin position="31"/>
        <end position="174"/>
    </location>
</feature>
<evidence type="ECO:0000256" key="7">
    <source>
        <dbReference type="PROSITE-ProRule" id="PRU00644"/>
    </source>
</evidence>
<dbReference type="InterPro" id="IPR017916">
    <property type="entry name" value="SB_dom"/>
</dbReference>
<dbReference type="Gene3D" id="6.10.140.820">
    <property type="match status" value="1"/>
</dbReference>
<feature type="domain" description="SB" evidence="9">
    <location>
        <begin position="282"/>
        <end position="345"/>
    </location>
</feature>
<keyword evidence="4" id="KW-0967">Endosome</keyword>
<name>A0ABR0Y045_REHGL</name>
<gene>
    <name evidence="11" type="ORF">DH2020_001458</name>
</gene>
<comment type="similarity">
    <text evidence="2">Belongs to the ubiquitin-conjugating enzyme family. UEV subfamily.</text>
</comment>
<comment type="subcellular location">
    <subcellularLocation>
        <location evidence="1">Endosome</location>
    </subcellularLocation>
</comment>
<sequence>MLSSLLGSFKSIFYEMPISSPNPIKFIEDALFCTSPFALSYADPDKKWIIRQHLISLFQDFPFLKPSVDIFTHDDGTEVKLLNANGDLPVSRPGPTVPITIWIHELYPQMAPIVYINLSNSVYPIYENHPFSDSSGLTISPYLKNWQFSKCDLSGLVRNLIRLFSHNHPFYYSDNSPIGSHPSTVSKTEAIDRIAGMIYTDTAAIRARTGAEIENLSRIQIELKRRSEDIGILVRELERERESLKETTMELCDEGDRVLSWLKVYDGVGFGFPVEEAFGCLDRKSEIMVECLAADLALEDLMFAMDEAVEKGVLGFGDYMKKVRVLAREQFLHRAKMVKIETPFG</sequence>
<evidence type="ECO:0000256" key="4">
    <source>
        <dbReference type="ARBA" id="ARBA00022753"/>
    </source>
</evidence>
<dbReference type="PROSITE" id="PS51322">
    <property type="entry name" value="UEV"/>
    <property type="match status" value="1"/>
</dbReference>
<reference evidence="11 12" key="1">
    <citation type="journal article" date="2021" name="Comput. Struct. Biotechnol. J.">
        <title>De novo genome assembly of the potent medicinal plant Rehmannia glutinosa using nanopore technology.</title>
        <authorList>
            <person name="Ma L."/>
            <person name="Dong C."/>
            <person name="Song C."/>
            <person name="Wang X."/>
            <person name="Zheng X."/>
            <person name="Niu Y."/>
            <person name="Chen S."/>
            <person name="Feng W."/>
        </authorList>
    </citation>
    <scope>NUCLEOTIDE SEQUENCE [LARGE SCALE GENOMIC DNA]</scope>
    <source>
        <strain evidence="11">DH-2019</strain>
    </source>
</reference>